<dbReference type="Proteomes" id="UP000005384">
    <property type="component" value="Unassembled WGS sequence"/>
</dbReference>
<keyword evidence="2" id="KW-1185">Reference proteome</keyword>
<organism evidence="1 2">
    <name type="scientific">Hungatella hathewayi WAL-18680</name>
    <dbReference type="NCBI Taxonomy" id="742737"/>
    <lineage>
        <taxon>Bacteria</taxon>
        <taxon>Bacillati</taxon>
        <taxon>Bacillota</taxon>
        <taxon>Clostridia</taxon>
        <taxon>Lachnospirales</taxon>
        <taxon>Lachnospiraceae</taxon>
        <taxon>Hungatella</taxon>
    </lineage>
</organism>
<comment type="caution">
    <text evidence="1">The sequence shown here is derived from an EMBL/GenBank/DDBJ whole genome shotgun (WGS) entry which is preliminary data.</text>
</comment>
<proteinExistence type="predicted"/>
<reference evidence="1 2" key="1">
    <citation type="submission" date="2011-08" db="EMBL/GenBank/DDBJ databases">
        <title>The Genome Sequence of Clostridium hathewayi WAL-18680.</title>
        <authorList>
            <consortium name="The Broad Institute Genome Sequencing Platform"/>
            <person name="Earl A."/>
            <person name="Ward D."/>
            <person name="Feldgarden M."/>
            <person name="Gevers D."/>
            <person name="Finegold S.M."/>
            <person name="Summanen P.H."/>
            <person name="Molitoris D.R."/>
            <person name="Song M."/>
            <person name="Daigneault M."/>
            <person name="Allen-Vercoe E."/>
            <person name="Young S.K."/>
            <person name="Zeng Q."/>
            <person name="Gargeya S."/>
            <person name="Fitzgerald M."/>
            <person name="Haas B."/>
            <person name="Abouelleil A."/>
            <person name="Alvarado L."/>
            <person name="Arachchi H.M."/>
            <person name="Berlin A."/>
            <person name="Brown A."/>
            <person name="Chapman S.B."/>
            <person name="Chen Z."/>
            <person name="Dunbar C."/>
            <person name="Freedman E."/>
            <person name="Gearin G."/>
            <person name="Gellesch M."/>
            <person name="Goldberg J."/>
            <person name="Griggs A."/>
            <person name="Gujja S."/>
            <person name="Heiman D."/>
            <person name="Howarth C."/>
            <person name="Larson L."/>
            <person name="Lui A."/>
            <person name="MacDonald P.J.P."/>
            <person name="Montmayeur A."/>
            <person name="Murphy C."/>
            <person name="Neiman D."/>
            <person name="Pearson M."/>
            <person name="Priest M."/>
            <person name="Roberts A."/>
            <person name="Saif S."/>
            <person name="Shea T."/>
            <person name="Shenoy N."/>
            <person name="Sisk P."/>
            <person name="Stolte C."/>
            <person name="Sykes S."/>
            <person name="Wortman J."/>
            <person name="Nusbaum C."/>
            <person name="Birren B."/>
        </authorList>
    </citation>
    <scope>NUCLEOTIDE SEQUENCE [LARGE SCALE GENOMIC DNA]</scope>
    <source>
        <strain evidence="1 2">WAL-18680</strain>
    </source>
</reference>
<name>G5IAF6_9FIRM</name>
<dbReference type="EMBL" id="ADLN01000002">
    <property type="protein sequence ID" value="EHI61513.1"/>
    <property type="molecule type" value="Genomic_DNA"/>
</dbReference>
<dbReference type="RefSeq" id="WP_006778520.1">
    <property type="nucleotide sequence ID" value="NZ_CP040506.1"/>
</dbReference>
<sequence>MSYATKKAVERLAKELNLHSGDVFTQDWEYEVADPNRLEDFFDYYINNKLSSDEKRTLMQLILESYNDYVGKEGFNSDYSSKLRNILKKDLNLYMDLIDDWSCDKEDLEDCYEITPLIREIRKN</sequence>
<protein>
    <submittedName>
        <fullName evidence="1">Uncharacterized protein</fullName>
    </submittedName>
</protein>
<evidence type="ECO:0000313" key="2">
    <source>
        <dbReference type="Proteomes" id="UP000005384"/>
    </source>
</evidence>
<evidence type="ECO:0000313" key="1">
    <source>
        <dbReference type="EMBL" id="EHI61513.1"/>
    </source>
</evidence>
<accession>G5IAF6</accession>
<gene>
    <name evidence="1" type="ORF">HMPREF9473_00536</name>
</gene>
<dbReference type="HOGENOM" id="CLU_149896_0_0_9"/>
<dbReference type="AlphaFoldDB" id="G5IAF6"/>
<dbReference type="OrthoDB" id="6444323at2"/>